<dbReference type="PANTHER" id="PTHR35807:SF1">
    <property type="entry name" value="TRANSCRIPTIONAL REGULATOR REDD"/>
    <property type="match status" value="1"/>
</dbReference>
<evidence type="ECO:0000256" key="3">
    <source>
        <dbReference type="ARBA" id="ARBA00023125"/>
    </source>
</evidence>
<name>A0A1H8YQR1_9PSEU</name>
<dbReference type="Gene3D" id="3.40.50.300">
    <property type="entry name" value="P-loop containing nucleotide triphosphate hydrolases"/>
    <property type="match status" value="1"/>
</dbReference>
<evidence type="ECO:0000259" key="7">
    <source>
        <dbReference type="PROSITE" id="PS51755"/>
    </source>
</evidence>
<feature type="DNA-binding region" description="OmpR/PhoB-type" evidence="5">
    <location>
        <begin position="1"/>
        <end position="94"/>
    </location>
</feature>
<dbReference type="InterPro" id="IPR005158">
    <property type="entry name" value="BTAD"/>
</dbReference>
<accession>A0A1H8YQR1</accession>
<dbReference type="SMART" id="SM00862">
    <property type="entry name" value="Trans_reg_C"/>
    <property type="match status" value="1"/>
</dbReference>
<dbReference type="RefSeq" id="WP_091629570.1">
    <property type="nucleotide sequence ID" value="NZ_FOEF01000043.1"/>
</dbReference>
<dbReference type="SUPFAM" id="SSF52540">
    <property type="entry name" value="P-loop containing nucleoside triphosphate hydrolases"/>
    <property type="match status" value="1"/>
</dbReference>
<sequence length="952" mass="100470">MLEIDLLGPVRVSAEGRAVPVKGRLGRTVLAALALEPGRTVPVERLIDALWGEGPPATARQQVHIQISKLRAALAQAGVADLIGTEADGYRLRATRIDLGEVVDAQRLARADGRPETAVTTLRAALKLWRGTPLSGISPHLAALQRPRLDELRLSLLEDCLDAELACGHAAQVVPELTELVRAHPLREGLHHRRMLALHRCGRRADALDAFRHARQVLREELGIDPPRELVELEQEILAVDPAPPRPAGRDVPAQLPPRTRGFAGRETELAALGEVLTGPAAEPRLLLLTGMPGVGKTALAVQAANAVLDAFPDGQLHADLRGDGPRQASPQEVLGGFLRALGVPARSMPADVVGRSAEFRSRTVGRRLLIVLDNAAAAGQLEPLLTAEAGCATLVTSRAVLPELESAVRVSVGPLADDVARAVVANVVGPRRMSDPAAITTIVKACAGLPLALRLAAGNLAAFPALSAAEMARRLADDPGRMRTFTAGHRSVRGSLNTAVRLLEPQARQALLAVSAADWPDFPGWVLAPALDTGLTRAGELVARLASMHLVEPAGPGPDGVPRYRTHDLVRAYCRTIDPGLAPAAADRLIAWAVALSAAVSREITHRPLSHPVVAEAAGDLEPDVSARLAPEPLRWAGADAGVLITLVELALDRGRARAAAALLLALCEPLVRLDLLDPLARLAPRLAAIAGPDVTARVVAALVTAAVRLHRGRYSDVPRVLAAVRPMLSDVDPELRGDVLAKLGDAAERCCDVPAALAALGAAAADYEACGNVAGLAGCHSSLSTLHREQLGDPDAALRHARKALRYAESLGDWKITAQAKISVVHISLAVGDLPSARRHAADALALAEHHGDPVGRTWCLIVNARAQRESGDLAAARSFADRALPLARQTRRPDAEAAIHLEYARIDRAAGSPAAAVRQARTALGLAGKFDSPFERDRIEQLLAELAAE</sequence>
<dbReference type="SMART" id="SM01043">
    <property type="entry name" value="BTAD"/>
    <property type="match status" value="1"/>
</dbReference>
<proteinExistence type="inferred from homology"/>
<evidence type="ECO:0000313" key="8">
    <source>
        <dbReference type="EMBL" id="SEP54341.1"/>
    </source>
</evidence>
<dbReference type="Gene3D" id="1.10.10.10">
    <property type="entry name" value="Winged helix-like DNA-binding domain superfamily/Winged helix DNA-binding domain"/>
    <property type="match status" value="1"/>
</dbReference>
<dbReference type="InterPro" id="IPR011990">
    <property type="entry name" value="TPR-like_helical_dom_sf"/>
</dbReference>
<evidence type="ECO:0000256" key="2">
    <source>
        <dbReference type="ARBA" id="ARBA00023015"/>
    </source>
</evidence>
<keyword evidence="2" id="KW-0805">Transcription regulation</keyword>
<protein>
    <submittedName>
        <fullName evidence="8">DNA-binding transcriptional activator of the SARP family</fullName>
    </submittedName>
</protein>
<dbReference type="GO" id="GO:0000160">
    <property type="term" value="P:phosphorelay signal transduction system"/>
    <property type="evidence" value="ECO:0007669"/>
    <property type="project" value="InterPro"/>
</dbReference>
<dbReference type="EMBL" id="FOEF01000043">
    <property type="protein sequence ID" value="SEP54341.1"/>
    <property type="molecule type" value="Genomic_DNA"/>
</dbReference>
<dbReference type="InterPro" id="IPR016032">
    <property type="entry name" value="Sig_transdc_resp-reg_C-effctor"/>
</dbReference>
<dbReference type="GO" id="GO:0003677">
    <property type="term" value="F:DNA binding"/>
    <property type="evidence" value="ECO:0007669"/>
    <property type="project" value="UniProtKB-UniRule"/>
</dbReference>
<dbReference type="STRING" id="394193.SAMN04489732_14329"/>
<dbReference type="Proteomes" id="UP000198582">
    <property type="component" value="Unassembled WGS sequence"/>
</dbReference>
<evidence type="ECO:0000256" key="6">
    <source>
        <dbReference type="SAM" id="MobiDB-lite"/>
    </source>
</evidence>
<dbReference type="InterPro" id="IPR036388">
    <property type="entry name" value="WH-like_DNA-bd_sf"/>
</dbReference>
<keyword evidence="3 5" id="KW-0238">DNA-binding</keyword>
<feature type="domain" description="OmpR/PhoB-type" evidence="7">
    <location>
        <begin position="1"/>
        <end position="94"/>
    </location>
</feature>
<dbReference type="SUPFAM" id="SSF48452">
    <property type="entry name" value="TPR-like"/>
    <property type="match status" value="2"/>
</dbReference>
<gene>
    <name evidence="8" type="ORF">SAMN04489732_14329</name>
</gene>
<dbReference type="Gene3D" id="1.25.40.10">
    <property type="entry name" value="Tetratricopeptide repeat domain"/>
    <property type="match status" value="2"/>
</dbReference>
<feature type="region of interest" description="Disordered" evidence="6">
    <location>
        <begin position="241"/>
        <end position="261"/>
    </location>
</feature>
<keyword evidence="4" id="KW-0804">Transcription</keyword>
<evidence type="ECO:0000313" key="9">
    <source>
        <dbReference type="Proteomes" id="UP000198582"/>
    </source>
</evidence>
<dbReference type="CDD" id="cd15831">
    <property type="entry name" value="BTAD"/>
    <property type="match status" value="1"/>
</dbReference>
<dbReference type="Pfam" id="PF00486">
    <property type="entry name" value="Trans_reg_C"/>
    <property type="match status" value="1"/>
</dbReference>
<dbReference type="OrthoDB" id="7628974at2"/>
<dbReference type="GO" id="GO:0006355">
    <property type="term" value="P:regulation of DNA-templated transcription"/>
    <property type="evidence" value="ECO:0007669"/>
    <property type="project" value="InterPro"/>
</dbReference>
<dbReference type="AlphaFoldDB" id="A0A1H8YQR1"/>
<dbReference type="InterPro" id="IPR051677">
    <property type="entry name" value="AfsR-DnrI-RedD_regulator"/>
</dbReference>
<dbReference type="PRINTS" id="PR00364">
    <property type="entry name" value="DISEASERSIST"/>
</dbReference>
<evidence type="ECO:0000256" key="4">
    <source>
        <dbReference type="ARBA" id="ARBA00023163"/>
    </source>
</evidence>
<dbReference type="InterPro" id="IPR027417">
    <property type="entry name" value="P-loop_NTPase"/>
</dbReference>
<dbReference type="PANTHER" id="PTHR35807">
    <property type="entry name" value="TRANSCRIPTIONAL REGULATOR REDD-RELATED"/>
    <property type="match status" value="1"/>
</dbReference>
<evidence type="ECO:0000256" key="5">
    <source>
        <dbReference type="PROSITE-ProRule" id="PRU01091"/>
    </source>
</evidence>
<keyword evidence="9" id="KW-1185">Reference proteome</keyword>
<evidence type="ECO:0000256" key="1">
    <source>
        <dbReference type="ARBA" id="ARBA00005820"/>
    </source>
</evidence>
<dbReference type="SUPFAM" id="SSF46894">
    <property type="entry name" value="C-terminal effector domain of the bipartite response regulators"/>
    <property type="match status" value="1"/>
</dbReference>
<comment type="similarity">
    <text evidence="1">Belongs to the AfsR/DnrI/RedD regulatory family.</text>
</comment>
<dbReference type="InterPro" id="IPR001867">
    <property type="entry name" value="OmpR/PhoB-type_DNA-bd"/>
</dbReference>
<dbReference type="Pfam" id="PF03704">
    <property type="entry name" value="BTAD"/>
    <property type="match status" value="1"/>
</dbReference>
<reference evidence="9" key="1">
    <citation type="submission" date="2016-10" db="EMBL/GenBank/DDBJ databases">
        <authorList>
            <person name="Varghese N."/>
            <person name="Submissions S."/>
        </authorList>
    </citation>
    <scope>NUCLEOTIDE SEQUENCE [LARGE SCALE GENOMIC DNA]</scope>
    <source>
        <strain evidence="9">DSM 44993</strain>
    </source>
</reference>
<dbReference type="PROSITE" id="PS51755">
    <property type="entry name" value="OMPR_PHOB"/>
    <property type="match status" value="1"/>
</dbReference>
<organism evidence="8 9">
    <name type="scientific">Amycolatopsis saalfeldensis</name>
    <dbReference type="NCBI Taxonomy" id="394193"/>
    <lineage>
        <taxon>Bacteria</taxon>
        <taxon>Bacillati</taxon>
        <taxon>Actinomycetota</taxon>
        <taxon>Actinomycetes</taxon>
        <taxon>Pseudonocardiales</taxon>
        <taxon>Pseudonocardiaceae</taxon>
        <taxon>Amycolatopsis</taxon>
    </lineage>
</organism>